<reference evidence="1 2" key="1">
    <citation type="submission" date="2016-10" db="EMBL/GenBank/DDBJ databases">
        <authorList>
            <person name="de Groot N.N."/>
        </authorList>
    </citation>
    <scope>NUCLEOTIDE SEQUENCE [LARGE SCALE GENOMIC DNA]</scope>
    <source>
        <strain evidence="1 2">AB35.6</strain>
    </source>
</reference>
<dbReference type="Gene3D" id="1.25.40.10">
    <property type="entry name" value="Tetratricopeptide repeat domain"/>
    <property type="match status" value="1"/>
</dbReference>
<dbReference type="InterPro" id="IPR011990">
    <property type="entry name" value="TPR-like_helical_dom_sf"/>
</dbReference>
<protein>
    <recommendedName>
        <fullName evidence="3">SH3 domain-containing protein</fullName>
    </recommendedName>
</protein>
<dbReference type="EMBL" id="FNSD01000001">
    <property type="protein sequence ID" value="SEC36762.1"/>
    <property type="molecule type" value="Genomic_DNA"/>
</dbReference>
<evidence type="ECO:0008006" key="3">
    <source>
        <dbReference type="Google" id="ProtNLM"/>
    </source>
</evidence>
<proteinExistence type="predicted"/>
<name>A0A1H4RXZ1_9BACT</name>
<dbReference type="Proteomes" id="UP000182409">
    <property type="component" value="Unassembled WGS sequence"/>
</dbReference>
<sequence length="358" mass="39354">MPVAALRSGRQYVGGKRTGGVTPRLKPPSNVRMRKLASIFLLTLPLIAQKRPAPPPDAQRATVVKVADVYVAPDAQSQRVSVVTPGHEVLIVERSGPWVKVFANTDIEEEKAEEEPEFTVDPAVLPRSGWIRDKGIVGPTTPNGDKLIYGEAASMEAAAGEPHAPKSAAGAAHLLYRRVAEYFPSSSLAGEAQWRAADIRWQEEKFDASTLPSAKDMDANMRPALYQKDLQKIVKTGEGKYPALAAYDLLDSKLCGDWQGLPKCPEMESNLYQKYADTFPDGPKTAQALWQAVYRQGVLVTMYTTEENKKRADAASQRAHVLRDTMVQHFPASDYTARAVSLVYRVEQGIAIYGSDRD</sequence>
<evidence type="ECO:0000313" key="2">
    <source>
        <dbReference type="Proteomes" id="UP000182409"/>
    </source>
</evidence>
<accession>A0A1H4RXZ1</accession>
<evidence type="ECO:0000313" key="1">
    <source>
        <dbReference type="EMBL" id="SEC36762.1"/>
    </source>
</evidence>
<gene>
    <name evidence="1" type="ORF">SAMN05443244_3286</name>
</gene>
<organism evidence="1 2">
    <name type="scientific">Terriglobus roseus</name>
    <dbReference type="NCBI Taxonomy" id="392734"/>
    <lineage>
        <taxon>Bacteria</taxon>
        <taxon>Pseudomonadati</taxon>
        <taxon>Acidobacteriota</taxon>
        <taxon>Terriglobia</taxon>
        <taxon>Terriglobales</taxon>
        <taxon>Acidobacteriaceae</taxon>
        <taxon>Terriglobus</taxon>
    </lineage>
</organism>
<dbReference type="AlphaFoldDB" id="A0A1H4RXZ1"/>